<feature type="chain" id="PRO_5028469057" evidence="19">
    <location>
        <begin position="27"/>
        <end position="668"/>
    </location>
</feature>
<feature type="transmembrane region" description="Helical" evidence="18">
    <location>
        <begin position="351"/>
        <end position="374"/>
    </location>
</feature>
<dbReference type="SUPFAM" id="SSF81321">
    <property type="entry name" value="Family A G protein-coupled receptor-like"/>
    <property type="match status" value="1"/>
</dbReference>
<dbReference type="SUPFAM" id="SSF57196">
    <property type="entry name" value="EGF/Laminin"/>
    <property type="match status" value="1"/>
</dbReference>
<keyword evidence="9 18" id="KW-1133">Transmembrane helix</keyword>
<keyword evidence="7" id="KW-0677">Repeat</keyword>
<gene>
    <name evidence="24" type="primary">LOC113916120</name>
</gene>
<feature type="domain" description="G-protein coupled receptors family 2 profile 2" evidence="22">
    <location>
        <begin position="349"/>
        <end position="599"/>
    </location>
</feature>
<keyword evidence="5 18" id="KW-0812">Transmembrane</keyword>
<feature type="transmembrane region" description="Helical" evidence="18">
    <location>
        <begin position="418"/>
        <end position="439"/>
    </location>
</feature>
<feature type="domain" description="EGF-like" evidence="20">
    <location>
        <begin position="26"/>
        <end position="62"/>
    </location>
</feature>
<evidence type="ECO:0000256" key="4">
    <source>
        <dbReference type="ARBA" id="ARBA00022536"/>
    </source>
</evidence>
<dbReference type="GO" id="GO:0005886">
    <property type="term" value="C:plasma membrane"/>
    <property type="evidence" value="ECO:0007669"/>
    <property type="project" value="UniProtKB-SubCell"/>
</dbReference>
<evidence type="ECO:0000256" key="19">
    <source>
        <dbReference type="SAM" id="SignalP"/>
    </source>
</evidence>
<dbReference type="FunFam" id="1.20.1070.10:FF:000054">
    <property type="entry name" value="Adhesion G protein-coupled receptor E3"/>
    <property type="match status" value="1"/>
</dbReference>
<keyword evidence="3" id="KW-1003">Cell membrane</keyword>
<evidence type="ECO:0000256" key="17">
    <source>
        <dbReference type="SAM" id="MobiDB-lite"/>
    </source>
</evidence>
<dbReference type="InterPro" id="IPR057244">
    <property type="entry name" value="GAIN_B"/>
</dbReference>
<dbReference type="OrthoDB" id="1100386at2759"/>
<dbReference type="Gene3D" id="2.10.25.10">
    <property type="entry name" value="Laminin"/>
    <property type="match status" value="1"/>
</dbReference>
<dbReference type="InterPro" id="IPR001740">
    <property type="entry name" value="GPCR_2_EMR1-like_rcpt"/>
</dbReference>
<feature type="signal peptide" evidence="19">
    <location>
        <begin position="1"/>
        <end position="26"/>
    </location>
</feature>
<dbReference type="GO" id="GO:0007166">
    <property type="term" value="P:cell surface receptor signaling pathway"/>
    <property type="evidence" value="ECO:0007669"/>
    <property type="project" value="InterPro"/>
</dbReference>
<evidence type="ECO:0000256" key="2">
    <source>
        <dbReference type="ARBA" id="ARBA00007343"/>
    </source>
</evidence>
<evidence type="ECO:0000256" key="1">
    <source>
        <dbReference type="ARBA" id="ARBA00004651"/>
    </source>
</evidence>
<dbReference type="PANTHER" id="PTHR12011:SF473">
    <property type="entry name" value="ADHESION G PROTEIN-COUPLED RECEPTOR E4P-RELATED"/>
    <property type="match status" value="1"/>
</dbReference>
<keyword evidence="13" id="KW-0675">Receptor</keyword>
<dbReference type="InterPro" id="IPR000203">
    <property type="entry name" value="GPS"/>
</dbReference>
<dbReference type="FunFam" id="2.60.220.50:FF:000022">
    <property type="entry name" value="Adhesion G protein-coupled receptor E3"/>
    <property type="match status" value="1"/>
</dbReference>
<evidence type="ECO:0000256" key="10">
    <source>
        <dbReference type="ARBA" id="ARBA00023040"/>
    </source>
</evidence>
<accession>A0A6J2C339</accession>
<keyword evidence="10" id="KW-0297">G-protein coupled receptor</keyword>
<dbReference type="GO" id="GO:0007189">
    <property type="term" value="P:adenylate cyclase-activating G protein-coupled receptor signaling pathway"/>
    <property type="evidence" value="ECO:0007669"/>
    <property type="project" value="TreeGrafter"/>
</dbReference>
<evidence type="ECO:0000256" key="13">
    <source>
        <dbReference type="ARBA" id="ARBA00023170"/>
    </source>
</evidence>
<evidence type="ECO:0000256" key="5">
    <source>
        <dbReference type="ARBA" id="ARBA00022692"/>
    </source>
</evidence>
<sequence>MAKSTNLLLCGLSCLVFVMRTQDSSGYDPCAAHPCHASASCVFKKQKYYCHCLEGYVSTTGEKTFTDRNVKCTEVNHVTCSNFDNSDPTFQNCQKQLNVSSSQDNSRQICTHFAKLSRSCGEGNTVLSLKEIGNSYCFLTNFTSQLPIGNHKEKARLVTVYMQTMEKAVLAAASRNMKETETVDGPFMAIETLRVTNCRLNKTFRLKAEKQTMDIHCTTIEKESLGGAVAFISYASIGPIIDESFVSEENLMTKEKLHNFYLNSKVVSGTMGSRENTSLSMSINFTFQHEKMKRENEQSICVYWEGLSWSNEGCQVIFSDENQTLCSCNHLSSFAILMASTKLKVDPVLTVISYVGLSLSLLCLFLAALTFLLCRPIQNTSTSLHLQLSICLFLAHLLFLTGIDWTEPKVLCSIIAGVLHYLYLASFTWMFLEGLHLFLTIRNLKVANYTSAGKFKKKFMYPFGYGIPVLIVAVSAIVGPQNYGSHTHCWLKLDKGFIWSFMGPVAVIILINLVFYFQILWILRSKLSSLNKDVSTIQDTRVMTFKAIAQLFILGCSWGLGLFMIEEVGKVIGSVIAYIFTIINILQGVLLFVVHCLLNRQVRMEYKKWFSGIWKAVKTESIEVTHSTTQTKTEEPGTPSEVFPRRDAASVQPQRQTPISAFWLRTEN</sequence>
<dbReference type="PRINTS" id="PR00249">
    <property type="entry name" value="GPCRSECRETIN"/>
</dbReference>
<evidence type="ECO:0000256" key="15">
    <source>
        <dbReference type="ARBA" id="ARBA00023224"/>
    </source>
</evidence>
<evidence type="ECO:0000256" key="16">
    <source>
        <dbReference type="PROSITE-ProRule" id="PRU00076"/>
    </source>
</evidence>
<evidence type="ECO:0000256" key="6">
    <source>
        <dbReference type="ARBA" id="ARBA00022729"/>
    </source>
</evidence>
<dbReference type="Proteomes" id="UP000515165">
    <property type="component" value="Chromosome 1"/>
</dbReference>
<dbReference type="InterPro" id="IPR017983">
    <property type="entry name" value="GPCR_2_secretin-like_CS"/>
</dbReference>
<protein>
    <submittedName>
        <fullName evidence="24">Adhesion G protein-coupled receptor E4-like</fullName>
    </submittedName>
</protein>
<feature type="transmembrane region" description="Helical" evidence="18">
    <location>
        <begin position="459"/>
        <end position="478"/>
    </location>
</feature>
<evidence type="ECO:0000259" key="21">
    <source>
        <dbReference type="PROSITE" id="PS50221"/>
    </source>
</evidence>
<evidence type="ECO:0000313" key="24">
    <source>
        <dbReference type="RefSeq" id="XP_027437816.2"/>
    </source>
</evidence>
<dbReference type="PROSITE" id="PS50261">
    <property type="entry name" value="G_PROTEIN_RECEP_F2_4"/>
    <property type="match status" value="1"/>
</dbReference>
<feature type="transmembrane region" description="Helical" evidence="18">
    <location>
        <begin position="498"/>
        <end position="523"/>
    </location>
</feature>
<evidence type="ECO:0000256" key="14">
    <source>
        <dbReference type="ARBA" id="ARBA00023180"/>
    </source>
</evidence>
<proteinExistence type="inferred from homology"/>
<keyword evidence="12" id="KW-1015">Disulfide bond</keyword>
<reference evidence="24" key="1">
    <citation type="submission" date="2025-08" db="UniProtKB">
        <authorList>
            <consortium name="RefSeq"/>
        </authorList>
    </citation>
    <scope>IDENTIFICATION</scope>
    <source>
        <tissue evidence="24">Blood</tissue>
    </source>
</reference>
<keyword evidence="23" id="KW-1185">Reference proteome</keyword>
<keyword evidence="15" id="KW-0807">Transducer</keyword>
<keyword evidence="4 16" id="KW-0245">EGF-like domain</keyword>
<keyword evidence="6 19" id="KW-0732">Signal</keyword>
<feature type="transmembrane region" description="Helical" evidence="18">
    <location>
        <begin position="544"/>
        <end position="565"/>
    </location>
</feature>
<dbReference type="CDD" id="cd00053">
    <property type="entry name" value="EGF"/>
    <property type="match status" value="1"/>
</dbReference>
<feature type="transmembrane region" description="Helical" evidence="18">
    <location>
        <begin position="386"/>
        <end position="406"/>
    </location>
</feature>
<evidence type="ECO:0000256" key="18">
    <source>
        <dbReference type="SAM" id="Phobius"/>
    </source>
</evidence>
<dbReference type="PROSITE" id="PS00650">
    <property type="entry name" value="G_PROTEIN_RECEP_F2_2"/>
    <property type="match status" value="1"/>
</dbReference>
<dbReference type="Pfam" id="PF01825">
    <property type="entry name" value="GPS"/>
    <property type="match status" value="1"/>
</dbReference>
<dbReference type="PRINTS" id="PR01128">
    <property type="entry name" value="EMR1HORMONER"/>
</dbReference>
<evidence type="ECO:0000259" key="20">
    <source>
        <dbReference type="PROSITE" id="PS50026"/>
    </source>
</evidence>
<evidence type="ECO:0000256" key="8">
    <source>
        <dbReference type="ARBA" id="ARBA00022837"/>
    </source>
</evidence>
<keyword evidence="11 18" id="KW-0472">Membrane</keyword>
<evidence type="ECO:0000313" key="23">
    <source>
        <dbReference type="Proteomes" id="UP000515165"/>
    </source>
</evidence>
<evidence type="ECO:0000256" key="9">
    <source>
        <dbReference type="ARBA" id="ARBA00022989"/>
    </source>
</evidence>
<comment type="similarity">
    <text evidence="2">Belongs to the G-protein coupled receptor 2 family. Adhesion G-protein coupled receptor (ADGR) subfamily.</text>
</comment>
<evidence type="ECO:0000259" key="22">
    <source>
        <dbReference type="PROSITE" id="PS50261"/>
    </source>
</evidence>
<organism evidence="23 24">
    <name type="scientific">Zalophus californianus</name>
    <name type="common">California sealion</name>
    <dbReference type="NCBI Taxonomy" id="9704"/>
    <lineage>
        <taxon>Eukaryota</taxon>
        <taxon>Metazoa</taxon>
        <taxon>Chordata</taxon>
        <taxon>Craniata</taxon>
        <taxon>Vertebrata</taxon>
        <taxon>Euteleostomi</taxon>
        <taxon>Mammalia</taxon>
        <taxon>Eutheria</taxon>
        <taxon>Laurasiatheria</taxon>
        <taxon>Carnivora</taxon>
        <taxon>Caniformia</taxon>
        <taxon>Pinnipedia</taxon>
        <taxon>Otariidae</taxon>
        <taxon>Zalophus</taxon>
    </lineage>
</organism>
<dbReference type="RefSeq" id="XP_027437816.2">
    <property type="nucleotide sequence ID" value="XM_027582015.2"/>
</dbReference>
<dbReference type="PANTHER" id="PTHR12011">
    <property type="entry name" value="ADHESION G-PROTEIN COUPLED RECEPTOR"/>
    <property type="match status" value="1"/>
</dbReference>
<comment type="caution">
    <text evidence="16">Lacks conserved residue(s) required for the propagation of feature annotation.</text>
</comment>
<dbReference type="InterPro" id="IPR046338">
    <property type="entry name" value="GAIN_dom_sf"/>
</dbReference>
<dbReference type="InterPro" id="IPR000742">
    <property type="entry name" value="EGF"/>
</dbReference>
<dbReference type="InterPro" id="IPR000832">
    <property type="entry name" value="GPCR_2_secretin-like"/>
</dbReference>
<comment type="subcellular location">
    <subcellularLocation>
        <location evidence="1">Cell membrane</location>
        <topology evidence="1">Multi-pass membrane protein</topology>
    </subcellularLocation>
</comment>
<evidence type="ECO:0000256" key="11">
    <source>
        <dbReference type="ARBA" id="ARBA00023136"/>
    </source>
</evidence>
<dbReference type="AlphaFoldDB" id="A0A6J2C339"/>
<feature type="region of interest" description="Disordered" evidence="17">
    <location>
        <begin position="625"/>
        <end position="655"/>
    </location>
</feature>
<dbReference type="Pfam" id="PF00002">
    <property type="entry name" value="7tm_2"/>
    <property type="match status" value="1"/>
</dbReference>
<keyword evidence="14" id="KW-0325">Glycoprotein</keyword>
<dbReference type="KEGG" id="zca:113916120"/>
<feature type="domain" description="GAIN-B" evidence="21">
    <location>
        <begin position="191"/>
        <end position="344"/>
    </location>
</feature>
<dbReference type="InterPro" id="IPR017981">
    <property type="entry name" value="GPCR_2-like_7TM"/>
</dbReference>
<dbReference type="PROSITE" id="PS50221">
    <property type="entry name" value="GAIN_B"/>
    <property type="match status" value="1"/>
</dbReference>
<dbReference type="GO" id="GO:0004930">
    <property type="term" value="F:G protein-coupled receptor activity"/>
    <property type="evidence" value="ECO:0007669"/>
    <property type="project" value="UniProtKB-KW"/>
</dbReference>
<dbReference type="PROSITE" id="PS50026">
    <property type="entry name" value="EGF_3"/>
    <property type="match status" value="1"/>
</dbReference>
<evidence type="ECO:0000256" key="12">
    <source>
        <dbReference type="ARBA" id="ARBA00023157"/>
    </source>
</evidence>
<dbReference type="GeneID" id="113916120"/>
<feature type="transmembrane region" description="Helical" evidence="18">
    <location>
        <begin position="571"/>
        <end position="598"/>
    </location>
</feature>
<evidence type="ECO:0000256" key="7">
    <source>
        <dbReference type="ARBA" id="ARBA00022737"/>
    </source>
</evidence>
<dbReference type="Gene3D" id="2.60.220.50">
    <property type="match status" value="1"/>
</dbReference>
<evidence type="ECO:0000256" key="3">
    <source>
        <dbReference type="ARBA" id="ARBA00022475"/>
    </source>
</evidence>
<keyword evidence="8" id="KW-0106">Calcium</keyword>
<name>A0A6J2C339_ZALCA</name>
<dbReference type="SMART" id="SM00303">
    <property type="entry name" value="GPS"/>
    <property type="match status" value="1"/>
</dbReference>
<dbReference type="Gene3D" id="1.20.1070.10">
    <property type="entry name" value="Rhodopsin 7-helix transmembrane proteins"/>
    <property type="match status" value="1"/>
</dbReference>